<feature type="transmembrane region" description="Helical" evidence="6">
    <location>
        <begin position="77"/>
        <end position="95"/>
    </location>
</feature>
<dbReference type="EMBL" id="UOEK01000644">
    <property type="protein sequence ID" value="VAW09747.1"/>
    <property type="molecule type" value="Genomic_DNA"/>
</dbReference>
<dbReference type="Pfam" id="PF07947">
    <property type="entry name" value="YhhN"/>
    <property type="match status" value="1"/>
</dbReference>
<evidence type="ECO:0000256" key="5">
    <source>
        <dbReference type="ARBA" id="ARBA00023136"/>
    </source>
</evidence>
<evidence type="ECO:0008006" key="8">
    <source>
        <dbReference type="Google" id="ProtNLM"/>
    </source>
</evidence>
<feature type="transmembrane region" description="Helical" evidence="6">
    <location>
        <begin position="154"/>
        <end position="174"/>
    </location>
</feature>
<dbReference type="PANTHER" id="PTHR31885:SF6">
    <property type="entry name" value="GH04784P"/>
    <property type="match status" value="1"/>
</dbReference>
<evidence type="ECO:0000256" key="6">
    <source>
        <dbReference type="SAM" id="Phobius"/>
    </source>
</evidence>
<feature type="transmembrane region" description="Helical" evidence="6">
    <location>
        <begin position="209"/>
        <end position="226"/>
    </location>
</feature>
<keyword evidence="3 6" id="KW-0812">Transmembrane</keyword>
<reference evidence="7" key="1">
    <citation type="submission" date="2018-06" db="EMBL/GenBank/DDBJ databases">
        <authorList>
            <person name="Zhirakovskaya E."/>
        </authorList>
    </citation>
    <scope>NUCLEOTIDE SEQUENCE</scope>
</reference>
<comment type="similarity">
    <text evidence="2">Belongs to the TMEM86 family.</text>
</comment>
<feature type="transmembrane region" description="Helical" evidence="6">
    <location>
        <begin position="127"/>
        <end position="148"/>
    </location>
</feature>
<keyword evidence="5 6" id="KW-0472">Membrane</keyword>
<comment type="subcellular location">
    <subcellularLocation>
        <location evidence="1">Membrane</location>
        <topology evidence="1">Multi-pass membrane protein</topology>
    </subcellularLocation>
</comment>
<protein>
    <recommendedName>
        <fullName evidence="8">Lysoplasmalogenase</fullName>
    </recommendedName>
</protein>
<dbReference type="PANTHER" id="PTHR31885">
    <property type="entry name" value="GH04784P"/>
    <property type="match status" value="1"/>
</dbReference>
<organism evidence="7">
    <name type="scientific">hydrothermal vent metagenome</name>
    <dbReference type="NCBI Taxonomy" id="652676"/>
    <lineage>
        <taxon>unclassified sequences</taxon>
        <taxon>metagenomes</taxon>
        <taxon>ecological metagenomes</taxon>
    </lineage>
</organism>
<dbReference type="GO" id="GO:0016020">
    <property type="term" value="C:membrane"/>
    <property type="evidence" value="ECO:0007669"/>
    <property type="project" value="UniProtKB-SubCell"/>
</dbReference>
<dbReference type="AlphaFoldDB" id="A0A3B0T8T2"/>
<feature type="transmembrane region" description="Helical" evidence="6">
    <location>
        <begin position="41"/>
        <end position="65"/>
    </location>
</feature>
<evidence type="ECO:0000256" key="3">
    <source>
        <dbReference type="ARBA" id="ARBA00022692"/>
    </source>
</evidence>
<name>A0A3B0T8T2_9ZZZZ</name>
<proteinExistence type="inferred from homology"/>
<evidence type="ECO:0000313" key="7">
    <source>
        <dbReference type="EMBL" id="VAW09747.1"/>
    </source>
</evidence>
<keyword evidence="4 6" id="KW-1133">Transmembrane helix</keyword>
<evidence type="ECO:0000256" key="4">
    <source>
        <dbReference type="ARBA" id="ARBA00022989"/>
    </source>
</evidence>
<feature type="transmembrane region" description="Helical" evidence="6">
    <location>
        <begin position="238"/>
        <end position="256"/>
    </location>
</feature>
<feature type="transmembrane region" description="Helical" evidence="6">
    <location>
        <begin position="186"/>
        <end position="203"/>
    </location>
</feature>
<dbReference type="GO" id="GO:0016787">
    <property type="term" value="F:hydrolase activity"/>
    <property type="evidence" value="ECO:0007669"/>
    <property type="project" value="TreeGrafter"/>
</dbReference>
<gene>
    <name evidence="7" type="ORF">MNBD_ACTINO02-1503</name>
</gene>
<sequence>MGLAGSRVGGLLSQARRSQHCLGRVAHAIKPRCRTAGLEALVLQAITTLGIFVGILAGIAAVADWIAVARRITALEYAAKPTATLAIGFLAIAAAPGTLRGTVIVAFSLCLVGDILLMLAKDRFVSGLAAFLLGHAAFVAVFVQIGLVEIGSTQSTLSIATVAVLVAAVASRIVPHAYRLDSKIGWAVAVYVLTIFGMFVAAVGTGRAALAIGAFVFMVSDALIGFRRFSRLAEPGNVAIMVLYHSALTLLAFGIAQ</sequence>
<evidence type="ECO:0000256" key="1">
    <source>
        <dbReference type="ARBA" id="ARBA00004141"/>
    </source>
</evidence>
<dbReference type="InterPro" id="IPR012506">
    <property type="entry name" value="TMEM86B-like"/>
</dbReference>
<evidence type="ECO:0000256" key="2">
    <source>
        <dbReference type="ARBA" id="ARBA00007375"/>
    </source>
</evidence>
<accession>A0A3B0T8T2</accession>